<comment type="function">
    <text evidence="2">Purine nucleoside enzyme that catalyzes the phosphorolysis of adenosine and inosine nucleosides, yielding D-ribose 1-phosphate and the respective free bases, adenine and hypoxanthine. Also catalyzes the phosphorolysis of S-methyl-5'-thioadenosine into adenine and S-methyl-5-thio-alpha-D-ribose 1-phosphate. Also has adenosine deaminase activity.</text>
</comment>
<evidence type="ECO:0000256" key="7">
    <source>
        <dbReference type="ARBA" id="ARBA00022833"/>
    </source>
</evidence>
<dbReference type="Proteomes" id="UP000539111">
    <property type="component" value="Unassembled WGS sequence"/>
</dbReference>
<keyword evidence="4" id="KW-0808">Transferase</keyword>
<evidence type="ECO:0000256" key="1">
    <source>
        <dbReference type="ARBA" id="ARBA00000553"/>
    </source>
</evidence>
<reference evidence="13 14" key="1">
    <citation type="submission" date="2020-07" db="EMBL/GenBank/DDBJ databases">
        <title>Sequencing the genomes of 1000 actinobacteria strains.</title>
        <authorList>
            <person name="Klenk H.-P."/>
        </authorList>
    </citation>
    <scope>NUCLEOTIDE SEQUENCE [LARGE SCALE GENOMIC DNA]</scope>
    <source>
        <strain evidence="13 14">DSM 26341</strain>
    </source>
</reference>
<keyword evidence="7" id="KW-0862">Zinc</keyword>
<comment type="catalytic activity">
    <reaction evidence="11">
        <text>S-methyl-5'-thioadenosine + phosphate = 5-(methylsulfanyl)-alpha-D-ribose 1-phosphate + adenine</text>
        <dbReference type="Rhea" id="RHEA:11852"/>
        <dbReference type="ChEBI" id="CHEBI:16708"/>
        <dbReference type="ChEBI" id="CHEBI:17509"/>
        <dbReference type="ChEBI" id="CHEBI:43474"/>
        <dbReference type="ChEBI" id="CHEBI:58533"/>
        <dbReference type="EC" id="2.4.2.28"/>
    </reaction>
    <physiologicalReaction direction="left-to-right" evidence="11">
        <dbReference type="Rhea" id="RHEA:11853"/>
    </physiologicalReaction>
</comment>
<evidence type="ECO:0000313" key="13">
    <source>
        <dbReference type="EMBL" id="NYI68986.1"/>
    </source>
</evidence>
<evidence type="ECO:0000256" key="6">
    <source>
        <dbReference type="ARBA" id="ARBA00022801"/>
    </source>
</evidence>
<comment type="catalytic activity">
    <reaction evidence="10">
        <text>adenosine + phosphate = alpha-D-ribose 1-phosphate + adenine</text>
        <dbReference type="Rhea" id="RHEA:27642"/>
        <dbReference type="ChEBI" id="CHEBI:16335"/>
        <dbReference type="ChEBI" id="CHEBI:16708"/>
        <dbReference type="ChEBI" id="CHEBI:43474"/>
        <dbReference type="ChEBI" id="CHEBI:57720"/>
        <dbReference type="EC" id="2.4.2.1"/>
    </reaction>
    <physiologicalReaction direction="left-to-right" evidence="10">
        <dbReference type="Rhea" id="RHEA:27643"/>
    </physiologicalReaction>
</comment>
<comment type="catalytic activity">
    <reaction evidence="1">
        <text>inosine + phosphate = alpha-D-ribose 1-phosphate + hypoxanthine</text>
        <dbReference type="Rhea" id="RHEA:27646"/>
        <dbReference type="ChEBI" id="CHEBI:17368"/>
        <dbReference type="ChEBI" id="CHEBI:17596"/>
        <dbReference type="ChEBI" id="CHEBI:43474"/>
        <dbReference type="ChEBI" id="CHEBI:57720"/>
        <dbReference type="EC" id="2.4.2.1"/>
    </reaction>
    <physiologicalReaction direction="left-to-right" evidence="1">
        <dbReference type="Rhea" id="RHEA:27647"/>
    </physiologicalReaction>
</comment>
<comment type="caution">
    <text evidence="13">The sequence shown here is derived from an EMBL/GenBank/DDBJ whole genome shotgun (WGS) entry which is preliminary data.</text>
</comment>
<comment type="catalytic activity">
    <reaction evidence="9">
        <text>adenosine + H2O + H(+) = inosine + NH4(+)</text>
        <dbReference type="Rhea" id="RHEA:24408"/>
        <dbReference type="ChEBI" id="CHEBI:15377"/>
        <dbReference type="ChEBI" id="CHEBI:15378"/>
        <dbReference type="ChEBI" id="CHEBI:16335"/>
        <dbReference type="ChEBI" id="CHEBI:17596"/>
        <dbReference type="ChEBI" id="CHEBI:28938"/>
        <dbReference type="EC" id="3.5.4.4"/>
    </reaction>
    <physiologicalReaction direction="left-to-right" evidence="9">
        <dbReference type="Rhea" id="RHEA:24409"/>
    </physiologicalReaction>
</comment>
<proteinExistence type="inferred from homology"/>
<sequence>MLSVRRVLRADNGGEAHAAFTDRLGGFSAGRYDSFNLGSHVDDTPSAVSTNRAELSHALGLPASGLVFMDQVHGADVAVVTEPGGESPSVDAIVTTRRGIGLVVLVADCTPVLLADAAAGVIAAAHAGRPGMLAGVIPNVLGAMRAAGARSIDAIIGPSICPRHYEVPPEMREQAAAVEPVSASVSATGTPAIDVAAGVAEQLARDGVRIDWQNGCTYERADLYSYRRDGVTGRFGGVLWIP</sequence>
<keyword evidence="14" id="KW-1185">Reference proteome</keyword>
<evidence type="ECO:0000256" key="12">
    <source>
        <dbReference type="RuleBase" id="RU361274"/>
    </source>
</evidence>
<dbReference type="Pfam" id="PF02578">
    <property type="entry name" value="Cu-oxidase_4"/>
    <property type="match status" value="1"/>
</dbReference>
<dbReference type="Gene3D" id="3.60.140.10">
    <property type="entry name" value="CNF1/YfiH-like putative cysteine hydrolases"/>
    <property type="match status" value="1"/>
</dbReference>
<evidence type="ECO:0000256" key="5">
    <source>
        <dbReference type="ARBA" id="ARBA00022723"/>
    </source>
</evidence>
<protein>
    <recommendedName>
        <fullName evidence="12">Purine nucleoside phosphorylase</fullName>
    </recommendedName>
</protein>
<evidence type="ECO:0000256" key="3">
    <source>
        <dbReference type="ARBA" id="ARBA00007353"/>
    </source>
</evidence>
<evidence type="ECO:0000313" key="14">
    <source>
        <dbReference type="Proteomes" id="UP000539111"/>
    </source>
</evidence>
<dbReference type="GO" id="GO:0016787">
    <property type="term" value="F:hydrolase activity"/>
    <property type="evidence" value="ECO:0007669"/>
    <property type="project" value="UniProtKB-KW"/>
</dbReference>
<organism evidence="13 14">
    <name type="scientific">Spelaeicoccus albus</name>
    <dbReference type="NCBI Taxonomy" id="1280376"/>
    <lineage>
        <taxon>Bacteria</taxon>
        <taxon>Bacillati</taxon>
        <taxon>Actinomycetota</taxon>
        <taxon>Actinomycetes</taxon>
        <taxon>Micrococcales</taxon>
        <taxon>Brevibacteriaceae</taxon>
        <taxon>Spelaeicoccus</taxon>
    </lineage>
</organism>
<dbReference type="GO" id="GO:0017061">
    <property type="term" value="F:S-methyl-5-thioadenosine phosphorylase activity"/>
    <property type="evidence" value="ECO:0007669"/>
    <property type="project" value="UniProtKB-EC"/>
</dbReference>
<dbReference type="AlphaFoldDB" id="A0A7Z0D542"/>
<evidence type="ECO:0000256" key="8">
    <source>
        <dbReference type="ARBA" id="ARBA00023008"/>
    </source>
</evidence>
<dbReference type="PANTHER" id="PTHR30616:SF2">
    <property type="entry name" value="PURINE NUCLEOSIDE PHOSPHORYLASE LACC1"/>
    <property type="match status" value="1"/>
</dbReference>
<keyword evidence="8" id="KW-0186">Copper</keyword>
<evidence type="ECO:0000256" key="2">
    <source>
        <dbReference type="ARBA" id="ARBA00003215"/>
    </source>
</evidence>
<dbReference type="RefSeq" id="WP_179429253.1">
    <property type="nucleotide sequence ID" value="NZ_JACBZP010000001.1"/>
</dbReference>
<comment type="similarity">
    <text evidence="3 12">Belongs to the purine nucleoside phosphorylase YfiH/LACC1 family.</text>
</comment>
<evidence type="ECO:0000256" key="4">
    <source>
        <dbReference type="ARBA" id="ARBA00022679"/>
    </source>
</evidence>
<dbReference type="NCBIfam" id="TIGR00726">
    <property type="entry name" value="peptidoglycan editing factor PgeF"/>
    <property type="match status" value="1"/>
</dbReference>
<dbReference type="GO" id="GO:0005507">
    <property type="term" value="F:copper ion binding"/>
    <property type="evidence" value="ECO:0007669"/>
    <property type="project" value="TreeGrafter"/>
</dbReference>
<dbReference type="CDD" id="cd16833">
    <property type="entry name" value="YfiH"/>
    <property type="match status" value="1"/>
</dbReference>
<dbReference type="SUPFAM" id="SSF64438">
    <property type="entry name" value="CNF1/YfiH-like putative cysteine hydrolases"/>
    <property type="match status" value="1"/>
</dbReference>
<name>A0A7Z0D542_9MICO</name>
<gene>
    <name evidence="13" type="ORF">BJY26_003292</name>
</gene>
<evidence type="ECO:0000256" key="11">
    <source>
        <dbReference type="ARBA" id="ARBA00049893"/>
    </source>
</evidence>
<dbReference type="InterPro" id="IPR038371">
    <property type="entry name" value="Cu_polyphenol_OxRdtase_sf"/>
</dbReference>
<dbReference type="InterPro" id="IPR011324">
    <property type="entry name" value="Cytotoxic_necrot_fac-like_cat"/>
</dbReference>
<evidence type="ECO:0000256" key="10">
    <source>
        <dbReference type="ARBA" id="ARBA00048968"/>
    </source>
</evidence>
<keyword evidence="5" id="KW-0479">Metal-binding</keyword>
<evidence type="ECO:0000256" key="9">
    <source>
        <dbReference type="ARBA" id="ARBA00047989"/>
    </source>
</evidence>
<dbReference type="InterPro" id="IPR003730">
    <property type="entry name" value="Cu_polyphenol_OxRdtase"/>
</dbReference>
<dbReference type="EMBL" id="JACBZP010000001">
    <property type="protein sequence ID" value="NYI68986.1"/>
    <property type="molecule type" value="Genomic_DNA"/>
</dbReference>
<keyword evidence="6" id="KW-0378">Hydrolase</keyword>
<dbReference type="PANTHER" id="PTHR30616">
    <property type="entry name" value="UNCHARACTERIZED PROTEIN YFIH"/>
    <property type="match status" value="1"/>
</dbReference>
<accession>A0A7Z0D542</accession>